<gene>
    <name evidence="2" type="ORF">SAMN05421867_10147</name>
</gene>
<reference evidence="2 3" key="1">
    <citation type="submission" date="2016-10" db="EMBL/GenBank/DDBJ databases">
        <authorList>
            <person name="de Groot N.N."/>
        </authorList>
    </citation>
    <scope>NUCLEOTIDE SEQUENCE [LARGE SCALE GENOMIC DNA]</scope>
    <source>
        <strain evidence="2 3">CGMCC 4.6945</strain>
    </source>
</reference>
<protein>
    <submittedName>
        <fullName evidence="2">Uncharacterized protein</fullName>
    </submittedName>
</protein>
<dbReference type="AlphaFoldDB" id="A0A1I0UZM6"/>
<dbReference type="STRING" id="988821.SAMN05421867_10147"/>
<evidence type="ECO:0000313" key="3">
    <source>
        <dbReference type="Proteomes" id="UP000199012"/>
    </source>
</evidence>
<name>A0A1I0UZM6_9CELL</name>
<dbReference type="EMBL" id="FOKA01000001">
    <property type="protein sequence ID" value="SFA69508.1"/>
    <property type="molecule type" value="Genomic_DNA"/>
</dbReference>
<feature type="region of interest" description="Disordered" evidence="1">
    <location>
        <begin position="1"/>
        <end position="21"/>
    </location>
</feature>
<sequence>MPRRRKADEPPEPLGSVTQPLLGLVPGTGTCRTCGNDRLTRIRMALPSGVPAVYVSCPRCETTGWFAVDGDGTPLDPGSALGPSAPG</sequence>
<keyword evidence="3" id="KW-1185">Reference proteome</keyword>
<organism evidence="2 3">
    <name type="scientific">Cellulomonas marina</name>
    <dbReference type="NCBI Taxonomy" id="988821"/>
    <lineage>
        <taxon>Bacteria</taxon>
        <taxon>Bacillati</taxon>
        <taxon>Actinomycetota</taxon>
        <taxon>Actinomycetes</taxon>
        <taxon>Micrococcales</taxon>
        <taxon>Cellulomonadaceae</taxon>
        <taxon>Cellulomonas</taxon>
    </lineage>
</organism>
<dbReference type="RefSeq" id="WP_090029736.1">
    <property type="nucleotide sequence ID" value="NZ_BONM01000023.1"/>
</dbReference>
<evidence type="ECO:0000313" key="2">
    <source>
        <dbReference type="EMBL" id="SFA69508.1"/>
    </source>
</evidence>
<accession>A0A1I0UZM6</accession>
<dbReference type="OrthoDB" id="4829533at2"/>
<evidence type="ECO:0000256" key="1">
    <source>
        <dbReference type="SAM" id="MobiDB-lite"/>
    </source>
</evidence>
<proteinExistence type="predicted"/>
<dbReference type="Proteomes" id="UP000199012">
    <property type="component" value="Unassembled WGS sequence"/>
</dbReference>